<name>A0ABS2PI51_9BACL</name>
<evidence type="ECO:0000313" key="2">
    <source>
        <dbReference type="Proteomes" id="UP000741863"/>
    </source>
</evidence>
<keyword evidence="2" id="KW-1185">Reference proteome</keyword>
<organism evidence="1 2">
    <name type="scientific">Geomicrobium sediminis</name>
    <dbReference type="NCBI Taxonomy" id="1347788"/>
    <lineage>
        <taxon>Bacteria</taxon>
        <taxon>Bacillati</taxon>
        <taxon>Bacillota</taxon>
        <taxon>Bacilli</taxon>
        <taxon>Bacillales</taxon>
        <taxon>Geomicrobium</taxon>
    </lineage>
</organism>
<dbReference type="InterPro" id="IPR036412">
    <property type="entry name" value="HAD-like_sf"/>
</dbReference>
<sequence length="279" mass="31908">METNLFKESELIIFDLDGTLYEDTDHFDYYAKTLSEEVIEEHKLSFFSDYELMKKGNHAVSIGKAYDVQNDWVLEVDPFTGNIERVVTWEGEKVADSTWREIHEGPVEYDFDQVIAIGDGWWLPNVAARHYGVKDPQPAYHKTKEFMATDAFTLSVIEGLREGLLSLKEKKSIVLLTNSTDDDVERLLKLLHLEGVFHEVVTNAMKPQETRAHFISIMKRYNVTTEQTLSIGDNYLNEIIPAKAEGMKAIYIDLDNGAVAYGDRKVTSVSELIEEMKEV</sequence>
<proteinExistence type="predicted"/>
<dbReference type="InterPro" id="IPR050155">
    <property type="entry name" value="HAD-like_hydrolase_sf"/>
</dbReference>
<evidence type="ECO:0000313" key="1">
    <source>
        <dbReference type="EMBL" id="MBM7635021.1"/>
    </source>
</evidence>
<dbReference type="SFLD" id="SFLDG01129">
    <property type="entry name" value="C1.5:_HAD__Beta-PGM__Phosphata"/>
    <property type="match status" value="1"/>
</dbReference>
<gene>
    <name evidence="1" type="ORF">JOD17_004164</name>
</gene>
<dbReference type="PANTHER" id="PTHR43434:SF1">
    <property type="entry name" value="PHOSPHOGLYCOLATE PHOSPHATASE"/>
    <property type="match status" value="1"/>
</dbReference>
<dbReference type="Gene3D" id="3.40.50.1000">
    <property type="entry name" value="HAD superfamily/HAD-like"/>
    <property type="match status" value="1"/>
</dbReference>
<dbReference type="Proteomes" id="UP000741863">
    <property type="component" value="Unassembled WGS sequence"/>
</dbReference>
<dbReference type="GO" id="GO:0016787">
    <property type="term" value="F:hydrolase activity"/>
    <property type="evidence" value="ECO:0007669"/>
    <property type="project" value="UniProtKB-KW"/>
</dbReference>
<dbReference type="EMBL" id="JAFBEC010000021">
    <property type="protein sequence ID" value="MBM7635021.1"/>
    <property type="molecule type" value="Genomic_DNA"/>
</dbReference>
<dbReference type="SFLD" id="SFLDS00003">
    <property type="entry name" value="Haloacid_Dehalogenase"/>
    <property type="match status" value="1"/>
</dbReference>
<protein>
    <submittedName>
        <fullName evidence="1">Hydrolase of the HAD superfamily</fullName>
    </submittedName>
</protein>
<comment type="caution">
    <text evidence="1">The sequence shown here is derived from an EMBL/GenBank/DDBJ whole genome shotgun (WGS) entry which is preliminary data.</text>
</comment>
<dbReference type="SUPFAM" id="SSF56784">
    <property type="entry name" value="HAD-like"/>
    <property type="match status" value="1"/>
</dbReference>
<dbReference type="InterPro" id="IPR023214">
    <property type="entry name" value="HAD_sf"/>
</dbReference>
<accession>A0ABS2PI51</accession>
<reference evidence="1 2" key="1">
    <citation type="submission" date="2021-01" db="EMBL/GenBank/DDBJ databases">
        <title>Genomic Encyclopedia of Type Strains, Phase IV (KMG-IV): sequencing the most valuable type-strain genomes for metagenomic binning, comparative biology and taxonomic classification.</title>
        <authorList>
            <person name="Goeker M."/>
        </authorList>
    </citation>
    <scope>NUCLEOTIDE SEQUENCE [LARGE SCALE GENOMIC DNA]</scope>
    <source>
        <strain evidence="1 2">DSM 25540</strain>
    </source>
</reference>
<dbReference type="RefSeq" id="WP_204699760.1">
    <property type="nucleotide sequence ID" value="NZ_JAFBEC010000021.1"/>
</dbReference>
<dbReference type="Pfam" id="PF00702">
    <property type="entry name" value="Hydrolase"/>
    <property type="match status" value="1"/>
</dbReference>
<keyword evidence="1" id="KW-0378">Hydrolase</keyword>
<dbReference type="PANTHER" id="PTHR43434">
    <property type="entry name" value="PHOSPHOGLYCOLATE PHOSPHATASE"/>
    <property type="match status" value="1"/>
</dbReference>